<accession>A0A142K7C9</accession>
<proteinExistence type="predicted"/>
<dbReference type="EMBL" id="KU935726">
    <property type="protein sequence ID" value="AMS02012.1"/>
    <property type="molecule type" value="Genomic_DNA"/>
</dbReference>
<protein>
    <submittedName>
        <fullName evidence="1">Uncharacterized protein</fullName>
    </submittedName>
</protein>
<reference evidence="1 2" key="1">
    <citation type="submission" date="2016-03" db="EMBL/GenBank/DDBJ databases">
        <authorList>
            <person name="Larsen T.N."/>
            <person name="Weston K.L."/>
            <person name="Ring S.A."/>
            <person name="Dharia H."/>
            <person name="Karic S."/>
            <person name="Fernandez A.G."/>
            <person name="Yousaf H."/>
            <person name="Dominguez B.M."/>
            <person name="Kawwa M.S."/>
            <person name="Ramirez V.L."/>
            <person name="Srivastav A."/>
            <person name="Kirkpatrick E.L."/>
            <person name="Ivanova K."/>
            <person name="Borgert B.A."/>
            <person name="Ibe C.R."/>
            <person name="Fitzgerald J.D."/>
            <person name="Oliver O."/>
            <person name="Bean L.D."/>
            <person name="Averkiou M.B."/>
            <person name="Sabo J.L."/>
            <person name="Braun E.L."/>
            <person name="Barbazuk W.B."/>
            <person name="Buck G.A."/>
            <person name="Campbell R."/>
            <person name="Carvalho M.R."/>
            <person name="Duckworth R.A."/>
            <person name="Dunn T."/>
            <person name="Halpern C."/>
            <person name="Johnson A."/>
            <person name="Kiflezghi M.G."/>
            <person name="Lee V."/>
            <person name="Loviza R.A."/>
            <person name="Serrano M.G."/>
            <person name="Shah Z.V."/>
            <person name="Sharma K."/>
            <person name="Voegtly L.J."/>
            <person name="Walstead R."/>
            <person name="Wang Y.P."/>
            <person name="Bradley K.W."/>
            <person name="Barker L.P."/>
            <person name="Asai D.J."/>
            <person name="Anders K.R."/>
            <person name="Bowman C.A."/>
            <person name="Russell D.A."/>
            <person name="Pope W.H."/>
            <person name="Jacobs-Sera D."/>
            <person name="Hendrix R.W."/>
            <person name="Hatfull G.F."/>
        </authorList>
    </citation>
    <scope>NUCLEOTIDE SEQUENCE [LARGE SCALE GENOMIC DNA]</scope>
</reference>
<gene>
    <name evidence="1" type="primary">66</name>
    <name evidence="1" type="ORF">SEA_XERXES_66</name>
</gene>
<name>A0A142K7C9_9CAUD</name>
<sequence length="82" mass="9725">MSLDRYEFTELLAVAWNDEMAQRFPNANHTKCRQEMRHDGTSWIPHDPPRCHGWHCNRCGAATNSYGHHNCPDRPQRQENHR</sequence>
<evidence type="ECO:0000313" key="2">
    <source>
        <dbReference type="Proteomes" id="UP000231265"/>
    </source>
</evidence>
<dbReference type="Proteomes" id="UP000231265">
    <property type="component" value="Segment"/>
</dbReference>
<evidence type="ECO:0000313" key="1">
    <source>
        <dbReference type="EMBL" id="AMS02012.1"/>
    </source>
</evidence>
<organism evidence="1 2">
    <name type="scientific">Mycobacterium phage Xerxes</name>
    <dbReference type="NCBI Taxonomy" id="1821279"/>
    <lineage>
        <taxon>Viruses</taxon>
        <taxon>Duplodnaviria</taxon>
        <taxon>Heunggongvirae</taxon>
        <taxon>Uroviricota</taxon>
        <taxon>Caudoviricetes</taxon>
        <taxon>Nclasvirinae</taxon>
        <taxon>Charlievirus</taxon>
        <taxon>Charlievirus Pipsqueaks</taxon>
    </lineage>
</organism>